<keyword evidence="6" id="KW-0808">Transferase</keyword>
<dbReference type="Pfam" id="PF02518">
    <property type="entry name" value="HATPase_c"/>
    <property type="match status" value="1"/>
</dbReference>
<dbReference type="EC" id="2.7.13.3" evidence="3"/>
<dbReference type="InterPro" id="IPR050398">
    <property type="entry name" value="HssS/ArlS-like"/>
</dbReference>
<dbReference type="CDD" id="cd06225">
    <property type="entry name" value="HAMP"/>
    <property type="match status" value="1"/>
</dbReference>
<dbReference type="Pfam" id="PF00672">
    <property type="entry name" value="HAMP"/>
    <property type="match status" value="1"/>
</dbReference>
<keyword evidence="7 14" id="KW-0812">Transmembrane</keyword>
<dbReference type="PROSITE" id="PS50885">
    <property type="entry name" value="HAMP"/>
    <property type="match status" value="1"/>
</dbReference>
<evidence type="ECO:0000259" key="16">
    <source>
        <dbReference type="PROSITE" id="PS50885"/>
    </source>
</evidence>
<evidence type="ECO:0000256" key="11">
    <source>
        <dbReference type="ARBA" id="ARBA00022989"/>
    </source>
</evidence>
<proteinExistence type="predicted"/>
<keyword evidence="8" id="KW-0547">Nucleotide-binding</keyword>
<evidence type="ECO:0000256" key="1">
    <source>
        <dbReference type="ARBA" id="ARBA00000085"/>
    </source>
</evidence>
<keyword evidence="5" id="KW-0597">Phosphoprotein</keyword>
<evidence type="ECO:0000256" key="14">
    <source>
        <dbReference type="SAM" id="Phobius"/>
    </source>
</evidence>
<evidence type="ECO:0000256" key="12">
    <source>
        <dbReference type="ARBA" id="ARBA00023012"/>
    </source>
</evidence>
<evidence type="ECO:0000256" key="8">
    <source>
        <dbReference type="ARBA" id="ARBA00022741"/>
    </source>
</evidence>
<dbReference type="SMART" id="SM00387">
    <property type="entry name" value="HATPase_c"/>
    <property type="match status" value="1"/>
</dbReference>
<evidence type="ECO:0000256" key="13">
    <source>
        <dbReference type="ARBA" id="ARBA00023136"/>
    </source>
</evidence>
<dbReference type="AlphaFoldDB" id="A0A2T4ZCP7"/>
<dbReference type="SUPFAM" id="SSF55874">
    <property type="entry name" value="ATPase domain of HSP90 chaperone/DNA topoisomerase II/histidine kinase"/>
    <property type="match status" value="1"/>
</dbReference>
<organism evidence="17 18">
    <name type="scientific">Desmospora activa DSM 45169</name>
    <dbReference type="NCBI Taxonomy" id="1121389"/>
    <lineage>
        <taxon>Bacteria</taxon>
        <taxon>Bacillati</taxon>
        <taxon>Bacillota</taxon>
        <taxon>Bacilli</taxon>
        <taxon>Bacillales</taxon>
        <taxon>Thermoactinomycetaceae</taxon>
        <taxon>Desmospora</taxon>
    </lineage>
</organism>
<evidence type="ECO:0000256" key="3">
    <source>
        <dbReference type="ARBA" id="ARBA00012438"/>
    </source>
</evidence>
<evidence type="ECO:0000256" key="9">
    <source>
        <dbReference type="ARBA" id="ARBA00022777"/>
    </source>
</evidence>
<keyword evidence="11 14" id="KW-1133">Transmembrane helix</keyword>
<dbReference type="InterPro" id="IPR003594">
    <property type="entry name" value="HATPase_dom"/>
</dbReference>
<keyword evidence="13 14" id="KW-0472">Membrane</keyword>
<dbReference type="CDD" id="cd00075">
    <property type="entry name" value="HATPase"/>
    <property type="match status" value="1"/>
</dbReference>
<keyword evidence="4" id="KW-1003">Cell membrane</keyword>
<feature type="domain" description="Histidine kinase" evidence="15">
    <location>
        <begin position="270"/>
        <end position="489"/>
    </location>
</feature>
<dbReference type="GO" id="GO:0005886">
    <property type="term" value="C:plasma membrane"/>
    <property type="evidence" value="ECO:0007669"/>
    <property type="project" value="UniProtKB-SubCell"/>
</dbReference>
<sequence>MSIRMKLLFSFIAMILIPLVLFCLVVTVLLAVFSQEIVDVNEYYGVGDGRESVQNVKQFFDQRNDLFAGIKFISRYEPDRLVDAAFLKEVDGQFRQVRSGLVIQTDNQILYQSPFLEESNILAQLQRPGAHQKGNHMVKSDGRLFVVEKHSFTFADGRTGTMILVSDSSQLIEFVRKFLPLLILSLLLVIGLTNGVLTFLLSRSIIKPLFTLKHAAEHIKEGNLDHEVRLNRKDEIGQLGATFEEMRSRLKESIQTQLQYEENRKELISNISHDLKTPITAIKGCAEGIRDGIADTDEKRDKYIDMIYKKAVDMDHLIDELFLFSKLDLKRVPFHFEHVDIVAFLQEYVEELHHSPQMNGIQVEFQAANHRIDVIADREKLGRVISNIVDNSVKYMDKAEKQIRFGLVEAEDKVTVTIEDNGQGIAPEALPHIFDRFYRAEESRNTSTGGSGLGLAIVKHIVNEHGGHIWAESELGVGTHIYFALPKPNGISGDE</sequence>
<reference evidence="17 18" key="1">
    <citation type="submission" date="2018-04" db="EMBL/GenBank/DDBJ databases">
        <title>Genomic Encyclopedia of Archaeal and Bacterial Type Strains, Phase II (KMG-II): from individual species to whole genera.</title>
        <authorList>
            <person name="Goeker M."/>
        </authorList>
    </citation>
    <scope>NUCLEOTIDE SEQUENCE [LARGE SCALE GENOMIC DNA]</scope>
    <source>
        <strain evidence="17 18">DSM 45169</strain>
    </source>
</reference>
<comment type="catalytic activity">
    <reaction evidence="1">
        <text>ATP + protein L-histidine = ADP + protein N-phospho-L-histidine.</text>
        <dbReference type="EC" id="2.7.13.3"/>
    </reaction>
</comment>
<dbReference type="PANTHER" id="PTHR45528:SF1">
    <property type="entry name" value="SENSOR HISTIDINE KINASE CPXA"/>
    <property type="match status" value="1"/>
</dbReference>
<dbReference type="Gene3D" id="1.10.287.130">
    <property type="match status" value="1"/>
</dbReference>
<accession>A0A2T4ZCP7</accession>
<dbReference type="PANTHER" id="PTHR45528">
    <property type="entry name" value="SENSOR HISTIDINE KINASE CPXA"/>
    <property type="match status" value="1"/>
</dbReference>
<dbReference type="SMART" id="SM00388">
    <property type="entry name" value="HisKA"/>
    <property type="match status" value="1"/>
</dbReference>
<dbReference type="InterPro" id="IPR005467">
    <property type="entry name" value="His_kinase_dom"/>
</dbReference>
<evidence type="ECO:0000256" key="6">
    <source>
        <dbReference type="ARBA" id="ARBA00022679"/>
    </source>
</evidence>
<keyword evidence="12" id="KW-0902">Two-component regulatory system</keyword>
<dbReference type="SUPFAM" id="SSF47384">
    <property type="entry name" value="Homodimeric domain of signal transducing histidine kinase"/>
    <property type="match status" value="1"/>
</dbReference>
<dbReference type="PRINTS" id="PR00344">
    <property type="entry name" value="BCTRLSENSOR"/>
</dbReference>
<dbReference type="InterPro" id="IPR036097">
    <property type="entry name" value="HisK_dim/P_sf"/>
</dbReference>
<dbReference type="InterPro" id="IPR003660">
    <property type="entry name" value="HAMP_dom"/>
</dbReference>
<dbReference type="Gene3D" id="6.10.340.10">
    <property type="match status" value="1"/>
</dbReference>
<dbReference type="Gene3D" id="3.30.565.10">
    <property type="entry name" value="Histidine kinase-like ATPase, C-terminal domain"/>
    <property type="match status" value="1"/>
</dbReference>
<comment type="subcellular location">
    <subcellularLocation>
        <location evidence="2">Cell membrane</location>
        <topology evidence="2">Multi-pass membrane protein</topology>
    </subcellularLocation>
</comment>
<dbReference type="Proteomes" id="UP000241639">
    <property type="component" value="Unassembled WGS sequence"/>
</dbReference>
<dbReference type="GO" id="GO:0005524">
    <property type="term" value="F:ATP binding"/>
    <property type="evidence" value="ECO:0007669"/>
    <property type="project" value="UniProtKB-KW"/>
</dbReference>
<evidence type="ECO:0000313" key="18">
    <source>
        <dbReference type="Proteomes" id="UP000241639"/>
    </source>
</evidence>
<comment type="caution">
    <text evidence="17">The sequence shown here is derived from an EMBL/GenBank/DDBJ whole genome shotgun (WGS) entry which is preliminary data.</text>
</comment>
<dbReference type="InterPro" id="IPR004358">
    <property type="entry name" value="Sig_transdc_His_kin-like_C"/>
</dbReference>
<dbReference type="GO" id="GO:0000155">
    <property type="term" value="F:phosphorelay sensor kinase activity"/>
    <property type="evidence" value="ECO:0007669"/>
    <property type="project" value="InterPro"/>
</dbReference>
<evidence type="ECO:0000313" key="17">
    <source>
        <dbReference type="EMBL" id="PTM59666.1"/>
    </source>
</evidence>
<dbReference type="SMART" id="SM00304">
    <property type="entry name" value="HAMP"/>
    <property type="match status" value="1"/>
</dbReference>
<keyword evidence="9 17" id="KW-0418">Kinase</keyword>
<keyword evidence="18" id="KW-1185">Reference proteome</keyword>
<evidence type="ECO:0000259" key="15">
    <source>
        <dbReference type="PROSITE" id="PS50109"/>
    </source>
</evidence>
<name>A0A2T4ZCP7_9BACL</name>
<dbReference type="Pfam" id="PF00512">
    <property type="entry name" value="HisKA"/>
    <property type="match status" value="1"/>
</dbReference>
<evidence type="ECO:0000256" key="4">
    <source>
        <dbReference type="ARBA" id="ARBA00022475"/>
    </source>
</evidence>
<gene>
    <name evidence="17" type="ORF">C8J48_2296</name>
</gene>
<evidence type="ECO:0000256" key="5">
    <source>
        <dbReference type="ARBA" id="ARBA00022553"/>
    </source>
</evidence>
<dbReference type="InterPro" id="IPR036890">
    <property type="entry name" value="HATPase_C_sf"/>
</dbReference>
<evidence type="ECO:0000256" key="7">
    <source>
        <dbReference type="ARBA" id="ARBA00022692"/>
    </source>
</evidence>
<feature type="transmembrane region" description="Helical" evidence="14">
    <location>
        <begin position="178"/>
        <end position="201"/>
    </location>
</feature>
<feature type="domain" description="HAMP" evidence="16">
    <location>
        <begin position="203"/>
        <end position="255"/>
    </location>
</feature>
<dbReference type="SUPFAM" id="SSF158472">
    <property type="entry name" value="HAMP domain-like"/>
    <property type="match status" value="1"/>
</dbReference>
<dbReference type="CDD" id="cd00082">
    <property type="entry name" value="HisKA"/>
    <property type="match status" value="1"/>
</dbReference>
<dbReference type="EMBL" id="PZZP01000001">
    <property type="protein sequence ID" value="PTM59666.1"/>
    <property type="molecule type" value="Genomic_DNA"/>
</dbReference>
<feature type="transmembrane region" description="Helical" evidence="14">
    <location>
        <begin position="7"/>
        <end position="33"/>
    </location>
</feature>
<dbReference type="PROSITE" id="PS50109">
    <property type="entry name" value="HIS_KIN"/>
    <property type="match status" value="1"/>
</dbReference>
<evidence type="ECO:0000256" key="10">
    <source>
        <dbReference type="ARBA" id="ARBA00022840"/>
    </source>
</evidence>
<dbReference type="OrthoDB" id="335833at2"/>
<evidence type="ECO:0000256" key="2">
    <source>
        <dbReference type="ARBA" id="ARBA00004651"/>
    </source>
</evidence>
<keyword evidence="10" id="KW-0067">ATP-binding</keyword>
<dbReference type="FunFam" id="3.30.565.10:FF:000006">
    <property type="entry name" value="Sensor histidine kinase WalK"/>
    <property type="match status" value="1"/>
</dbReference>
<dbReference type="InterPro" id="IPR003661">
    <property type="entry name" value="HisK_dim/P_dom"/>
</dbReference>
<protein>
    <recommendedName>
        <fullName evidence="3">histidine kinase</fullName>
        <ecNumber evidence="3">2.7.13.3</ecNumber>
    </recommendedName>
</protein>
<dbReference type="RefSeq" id="WP_107726826.1">
    <property type="nucleotide sequence ID" value="NZ_PZZP01000001.1"/>
</dbReference>